<dbReference type="AlphaFoldDB" id="A0AAU9PDK7"/>
<reference evidence="2 3" key="1">
    <citation type="submission" date="2022-01" db="EMBL/GenBank/DDBJ databases">
        <authorList>
            <person name="Xiong W."/>
            <person name="Schranz E."/>
        </authorList>
    </citation>
    <scope>NUCLEOTIDE SEQUENCE [LARGE SCALE GENOMIC DNA]</scope>
</reference>
<organism evidence="2 3">
    <name type="scientific">Lactuca virosa</name>
    <dbReference type="NCBI Taxonomy" id="75947"/>
    <lineage>
        <taxon>Eukaryota</taxon>
        <taxon>Viridiplantae</taxon>
        <taxon>Streptophyta</taxon>
        <taxon>Embryophyta</taxon>
        <taxon>Tracheophyta</taxon>
        <taxon>Spermatophyta</taxon>
        <taxon>Magnoliopsida</taxon>
        <taxon>eudicotyledons</taxon>
        <taxon>Gunneridae</taxon>
        <taxon>Pentapetalae</taxon>
        <taxon>asterids</taxon>
        <taxon>campanulids</taxon>
        <taxon>Asterales</taxon>
        <taxon>Asteraceae</taxon>
        <taxon>Cichorioideae</taxon>
        <taxon>Cichorieae</taxon>
        <taxon>Lactucinae</taxon>
        <taxon>Lactuca</taxon>
    </lineage>
</organism>
<proteinExistence type="predicted"/>
<sequence length="81" mass="8954">MFHKSESAFKLDQIGPREPNPFTFPDRKLKPLIATTLTLISPPLLFSPPLTALLKCANFLLVEFVNLIIKGDLHGLPASVI</sequence>
<keyword evidence="3" id="KW-1185">Reference proteome</keyword>
<comment type="caution">
    <text evidence="2">The sequence shown here is derived from an EMBL/GenBank/DDBJ whole genome shotgun (WGS) entry which is preliminary data.</text>
</comment>
<evidence type="ECO:0000256" key="1">
    <source>
        <dbReference type="SAM" id="MobiDB-lite"/>
    </source>
</evidence>
<protein>
    <submittedName>
        <fullName evidence="2">Uncharacterized protein</fullName>
    </submittedName>
</protein>
<dbReference type="Proteomes" id="UP001157418">
    <property type="component" value="Unassembled WGS sequence"/>
</dbReference>
<evidence type="ECO:0000313" key="2">
    <source>
        <dbReference type="EMBL" id="CAH1447902.1"/>
    </source>
</evidence>
<feature type="region of interest" description="Disordered" evidence="1">
    <location>
        <begin position="1"/>
        <end position="23"/>
    </location>
</feature>
<accession>A0AAU9PDK7</accession>
<dbReference type="EMBL" id="CAKMRJ010005634">
    <property type="protein sequence ID" value="CAH1447902.1"/>
    <property type="molecule type" value="Genomic_DNA"/>
</dbReference>
<gene>
    <name evidence="2" type="ORF">LVIROSA_LOCUS33476</name>
</gene>
<name>A0AAU9PDK7_9ASTR</name>
<evidence type="ECO:0000313" key="3">
    <source>
        <dbReference type="Proteomes" id="UP001157418"/>
    </source>
</evidence>